<dbReference type="InterPro" id="IPR000270">
    <property type="entry name" value="PB1_dom"/>
</dbReference>
<dbReference type="CDD" id="cd06410">
    <property type="entry name" value="PB1_UP2"/>
    <property type="match status" value="1"/>
</dbReference>
<name>S8DLH0_9LAMI</name>
<dbReference type="PANTHER" id="PTHR31066:SF74">
    <property type="entry name" value="PB1 DOMAIN-CONTAINING PROTEIN"/>
    <property type="match status" value="1"/>
</dbReference>
<gene>
    <name evidence="2" type="ORF">M569_14476</name>
</gene>
<proteinExistence type="predicted"/>
<evidence type="ECO:0000313" key="2">
    <source>
        <dbReference type="EMBL" id="EPS60327.1"/>
    </source>
</evidence>
<dbReference type="EMBL" id="AUSU01007650">
    <property type="protein sequence ID" value="EPS60327.1"/>
    <property type="molecule type" value="Genomic_DNA"/>
</dbReference>
<dbReference type="Gene3D" id="3.10.20.90">
    <property type="entry name" value="Phosphatidylinositol 3-kinase Catalytic Subunit, Chain A, domain 1"/>
    <property type="match status" value="1"/>
</dbReference>
<reference evidence="2 3" key="1">
    <citation type="journal article" date="2013" name="BMC Genomics">
        <title>The miniature genome of a carnivorous plant Genlisea aurea contains a low number of genes and short non-coding sequences.</title>
        <authorList>
            <person name="Leushkin E.V."/>
            <person name="Sutormin R.A."/>
            <person name="Nabieva E.R."/>
            <person name="Penin A.A."/>
            <person name="Kondrashov A.S."/>
            <person name="Logacheva M.D."/>
        </authorList>
    </citation>
    <scope>NUCLEOTIDE SEQUENCE [LARGE SCALE GENOMIC DNA]</scope>
</reference>
<dbReference type="Pfam" id="PF00564">
    <property type="entry name" value="PB1"/>
    <property type="match status" value="1"/>
</dbReference>
<dbReference type="SMART" id="SM00666">
    <property type="entry name" value="PB1"/>
    <property type="match status" value="1"/>
</dbReference>
<dbReference type="Proteomes" id="UP000015453">
    <property type="component" value="Unassembled WGS sequence"/>
</dbReference>
<dbReference type="SUPFAM" id="SSF54277">
    <property type="entry name" value="CAD &amp; PB1 domains"/>
    <property type="match status" value="1"/>
</dbReference>
<feature type="domain" description="PB1" evidence="1">
    <location>
        <begin position="22"/>
        <end position="106"/>
    </location>
</feature>
<keyword evidence="3" id="KW-1185">Reference proteome</keyword>
<dbReference type="AlphaFoldDB" id="S8DLH0"/>
<organism evidence="2 3">
    <name type="scientific">Genlisea aurea</name>
    <dbReference type="NCBI Taxonomy" id="192259"/>
    <lineage>
        <taxon>Eukaryota</taxon>
        <taxon>Viridiplantae</taxon>
        <taxon>Streptophyta</taxon>
        <taxon>Embryophyta</taxon>
        <taxon>Tracheophyta</taxon>
        <taxon>Spermatophyta</taxon>
        <taxon>Magnoliopsida</taxon>
        <taxon>eudicotyledons</taxon>
        <taxon>Gunneridae</taxon>
        <taxon>Pentapetalae</taxon>
        <taxon>asterids</taxon>
        <taxon>lamiids</taxon>
        <taxon>Lamiales</taxon>
        <taxon>Lentibulariaceae</taxon>
        <taxon>Genlisea</taxon>
    </lineage>
</organism>
<dbReference type="OrthoDB" id="1914296at2759"/>
<protein>
    <recommendedName>
        <fullName evidence="1">PB1 domain-containing protein</fullName>
    </recommendedName>
</protein>
<accession>S8DLH0</accession>
<evidence type="ECO:0000259" key="1">
    <source>
        <dbReference type="SMART" id="SM00666"/>
    </source>
</evidence>
<sequence>MDSKVTSMKFLYSYGGRILPRSSDGKLRYVGGHTRVLSVDRSIAYSDLMAKFGELCGSPAILKCKLPEEDLDFLVTIRSEEELRSIIKEYEIATPQAKLIAVLVPVTSEKKGSPPPSPMSCFDFPSIPKPPQHMKLPAPIYPAASYRCSHPAARYPVAGSKGRRCDARNHPAPVPIHCSRNSHGIRFR</sequence>
<evidence type="ECO:0000313" key="3">
    <source>
        <dbReference type="Proteomes" id="UP000015453"/>
    </source>
</evidence>
<comment type="caution">
    <text evidence="2">The sequence shown here is derived from an EMBL/GenBank/DDBJ whole genome shotgun (WGS) entry which is preliminary data.</text>
</comment>
<dbReference type="InterPro" id="IPR053198">
    <property type="entry name" value="Gynoecium_Dev_Regulator"/>
</dbReference>
<dbReference type="PANTHER" id="PTHR31066">
    <property type="entry name" value="OS05G0427100 PROTEIN-RELATED"/>
    <property type="match status" value="1"/>
</dbReference>